<organism evidence="8 9">
    <name type="scientific">Nannochloropsis gaditana</name>
    <dbReference type="NCBI Taxonomy" id="72520"/>
    <lineage>
        <taxon>Eukaryota</taxon>
        <taxon>Sar</taxon>
        <taxon>Stramenopiles</taxon>
        <taxon>Ochrophyta</taxon>
        <taxon>Eustigmatophyceae</taxon>
        <taxon>Eustigmatales</taxon>
        <taxon>Monodopsidaceae</taxon>
        <taxon>Nannochloropsis</taxon>
    </lineage>
</organism>
<dbReference type="SUPFAM" id="SSF48350">
    <property type="entry name" value="GTPase activation domain, GAP"/>
    <property type="match status" value="1"/>
</dbReference>
<dbReference type="GO" id="GO:0005739">
    <property type="term" value="C:mitochondrion"/>
    <property type="evidence" value="ECO:0007669"/>
    <property type="project" value="UniProtKB-SubCell"/>
</dbReference>
<reference evidence="8 9" key="1">
    <citation type="journal article" date="2014" name="Mol. Plant">
        <title>Chromosome Scale Genome Assembly and Transcriptome Profiling of Nannochloropsis gaditana in Nitrogen Depletion.</title>
        <authorList>
            <person name="Corteggiani Carpinelli E."/>
            <person name="Telatin A."/>
            <person name="Vitulo N."/>
            <person name="Forcato C."/>
            <person name="D'Angelo M."/>
            <person name="Schiavon R."/>
            <person name="Vezzi A."/>
            <person name="Giacometti G.M."/>
            <person name="Morosinotto T."/>
            <person name="Valle G."/>
        </authorList>
    </citation>
    <scope>NUCLEOTIDE SEQUENCE [LARGE SCALE GENOMIC DNA]</scope>
    <source>
        <strain evidence="8 9">B-31</strain>
    </source>
</reference>
<evidence type="ECO:0000256" key="4">
    <source>
        <dbReference type="ARBA" id="ARBA00040604"/>
    </source>
</evidence>
<dbReference type="PROSITE" id="PS50238">
    <property type="entry name" value="RHOGAP"/>
    <property type="match status" value="1"/>
</dbReference>
<feature type="domain" description="Rho-GAP" evidence="6">
    <location>
        <begin position="1"/>
        <end position="126"/>
    </location>
</feature>
<evidence type="ECO:0000256" key="5">
    <source>
        <dbReference type="SAM" id="MobiDB-lite"/>
    </source>
</evidence>
<dbReference type="GO" id="GO:0007165">
    <property type="term" value="P:signal transduction"/>
    <property type="evidence" value="ECO:0007669"/>
    <property type="project" value="InterPro"/>
</dbReference>
<proteinExistence type="inferred from homology"/>
<dbReference type="OrthoDB" id="26679at2759"/>
<dbReference type="SMART" id="SM00584">
    <property type="entry name" value="TLDc"/>
    <property type="match status" value="1"/>
</dbReference>
<evidence type="ECO:0000313" key="9">
    <source>
        <dbReference type="Proteomes" id="UP000019335"/>
    </source>
</evidence>
<feature type="domain" description="TLDc" evidence="7">
    <location>
        <begin position="527"/>
        <end position="732"/>
    </location>
</feature>
<evidence type="ECO:0000259" key="7">
    <source>
        <dbReference type="PROSITE" id="PS51886"/>
    </source>
</evidence>
<dbReference type="InterPro" id="IPR000198">
    <property type="entry name" value="RhoGAP_dom"/>
</dbReference>
<evidence type="ECO:0000313" key="8">
    <source>
        <dbReference type="EMBL" id="EWM22237.1"/>
    </source>
</evidence>
<evidence type="ECO:0000259" key="6">
    <source>
        <dbReference type="PROSITE" id="PS50238"/>
    </source>
</evidence>
<keyword evidence="3" id="KW-0496">Mitochondrion</keyword>
<comment type="caution">
    <text evidence="8">The sequence shown here is derived from an EMBL/GenBank/DDBJ whole genome shotgun (WGS) entry which is preliminary data.</text>
</comment>
<feature type="region of interest" description="Disordered" evidence="5">
    <location>
        <begin position="155"/>
        <end position="182"/>
    </location>
</feature>
<dbReference type="Pfam" id="PF07534">
    <property type="entry name" value="TLD"/>
    <property type="match status" value="1"/>
</dbReference>
<dbReference type="PANTHER" id="PTHR23354:SF62">
    <property type="entry name" value="MUSTARD, ISOFORM V"/>
    <property type="match status" value="1"/>
</dbReference>
<dbReference type="InterPro" id="IPR008936">
    <property type="entry name" value="Rho_GTPase_activation_prot"/>
</dbReference>
<dbReference type="EMBL" id="AZIL01002242">
    <property type="protein sequence ID" value="EWM22237.1"/>
    <property type="molecule type" value="Genomic_DNA"/>
</dbReference>
<dbReference type="Gene3D" id="1.10.555.10">
    <property type="entry name" value="Rho GTPase activation protein"/>
    <property type="match status" value="1"/>
</dbReference>
<gene>
    <name evidence="8" type="ORF">Naga_100814g2</name>
</gene>
<dbReference type="AlphaFoldDB" id="W7T6X3"/>
<comment type="subcellular location">
    <subcellularLocation>
        <location evidence="1">Mitochondrion</location>
    </subcellularLocation>
</comment>
<accession>W7T6X3</accession>
<keyword evidence="9" id="KW-1185">Reference proteome</keyword>
<dbReference type="PROSITE" id="PS51886">
    <property type="entry name" value="TLDC"/>
    <property type="match status" value="1"/>
</dbReference>
<evidence type="ECO:0000256" key="1">
    <source>
        <dbReference type="ARBA" id="ARBA00004173"/>
    </source>
</evidence>
<dbReference type="InterPro" id="IPR006571">
    <property type="entry name" value="TLDc_dom"/>
</dbReference>
<dbReference type="Proteomes" id="UP000019335">
    <property type="component" value="Unassembled WGS sequence"/>
</dbReference>
<dbReference type="PANTHER" id="PTHR23354">
    <property type="entry name" value="NUCLEOLAR PROTEIN 7/ESTROGEN RECEPTOR COACTIVATOR-RELATED"/>
    <property type="match status" value="1"/>
</dbReference>
<dbReference type="Pfam" id="PF00620">
    <property type="entry name" value="RhoGAP"/>
    <property type="match status" value="1"/>
</dbReference>
<name>W7T6X3_9STRA</name>
<feature type="compositionally biased region" description="Pro residues" evidence="5">
    <location>
        <begin position="500"/>
        <end position="511"/>
    </location>
</feature>
<feature type="region of interest" description="Disordered" evidence="5">
    <location>
        <begin position="214"/>
        <end position="241"/>
    </location>
</feature>
<evidence type="ECO:0000256" key="3">
    <source>
        <dbReference type="ARBA" id="ARBA00023128"/>
    </source>
</evidence>
<protein>
    <recommendedName>
        <fullName evidence="4">Oxidation resistance protein 1</fullName>
    </recommendedName>
</protein>
<evidence type="ECO:0000256" key="2">
    <source>
        <dbReference type="ARBA" id="ARBA00009540"/>
    </source>
</evidence>
<sequence>MEFLDALPEPLLGWHLYDAVVQAVTRRDLIEDPGTRLRNLRLLLGEIPPSHKPLLCKITRMAQRLLQEPSNGLTSQVLAEAFAHGVVRTPYLPQALSSRLEISRLLQNKEEVIVTQILFEHRSDLFVDLDAEQERHSRKLELTWDNLLLLRRQLETDPTAEERGAEGDGEGPGEGGRESVKEELARAVASRLAGVEAALNRIRFVSASTDDWQQASASDLRRPARPAPGSPPSLAGSETSSTLSMAVGVRQDILDVLEAKTAEKVVRSEAEGLTPATIHSRLLFCGFPRGDLSDFRASGGGVLGVACLIYFFQHHPKEAALLTFKYARRSGFCFPRVVSRVVRMVMGPPPVRDEHLLLHLSQASWWPLLCEHEAVPSLVALSLLLLDYLARHEALRPHEEDIFVLEVKRQLTWVLKQGPPSLEAAWHLWLSVRLEKLRAFARAEKARVYHKQFPQELSALPSFPNSAPVPPTPPSEAVARLTSFAASPSSSPPASTDHPAPTPLAPAPSLAPPRLLGVPSGSSTILSSLPASQLLALEGALPPQHQDYAWRLVYSLAGNGASLTTFFKKAKDKEPTLLVLKDMQGGVFGGFATRAWSAKGESYYGDGESFVWSLVGEPGPKGLGEAPLRKYGWSTENSYFQLSTAKDGLAMGGGGSFALFVDPELLNGSSGPSETFFSSALHLPPSTALPTPIPNLQPTQSVPFSLPTHSRPAATPEDACFEVLDLELWSLEAEYMASVTSLTRAATSMLEGTAGKKGMAEEMEQAIEKHTRGSSTLHERFRMAEVLAPLNMYSSLFVDRTSSKAMRRKRLHREK</sequence>
<feature type="compositionally biased region" description="Basic and acidic residues" evidence="5">
    <location>
        <begin position="155"/>
        <end position="166"/>
    </location>
</feature>
<feature type="compositionally biased region" description="Low complexity" evidence="5">
    <location>
        <begin position="484"/>
        <end position="499"/>
    </location>
</feature>
<feature type="region of interest" description="Disordered" evidence="5">
    <location>
        <begin position="484"/>
        <end position="513"/>
    </location>
</feature>
<comment type="similarity">
    <text evidence="2">Belongs to the OXR1 family.</text>
</comment>